<sequence>MSARLLDRLTRWRELLEQIEEISREQAEWLQRAKGDSAIAWSWEQWDSLSERFELLRAEADAVKADVEQLMSGCGRSWDSLAQEEAEEARRAAAVVRRINEWQIRSQAMLQTGFLRVLEQSVSFWRARSAKDRYAADGSDAPPLFIDEKG</sequence>
<proteinExistence type="predicted"/>
<dbReference type="AlphaFoldDB" id="A0A2A6DZ36"/>
<protein>
    <submittedName>
        <fullName evidence="1">Uncharacterized protein</fullName>
    </submittedName>
</protein>
<organism evidence="1 2">
    <name type="scientific">Candidatus Reconcilbacillus cellulovorans</name>
    <dbReference type="NCBI Taxonomy" id="1906605"/>
    <lineage>
        <taxon>Bacteria</taxon>
        <taxon>Bacillati</taxon>
        <taxon>Bacillota</taxon>
        <taxon>Bacilli</taxon>
        <taxon>Bacillales</taxon>
        <taxon>Paenibacillaceae</taxon>
        <taxon>Candidatus Reconcilbacillus</taxon>
    </lineage>
</organism>
<evidence type="ECO:0000313" key="1">
    <source>
        <dbReference type="EMBL" id="PDO09799.1"/>
    </source>
</evidence>
<accession>A0A2A6DZ36</accession>
<gene>
    <name evidence="1" type="ORF">BLM47_10650</name>
</gene>
<reference evidence="1 2" key="1">
    <citation type="submission" date="2016-12" db="EMBL/GenBank/DDBJ databases">
        <title>Candidatus Reconcilibacillus cellulovorans genome.</title>
        <authorList>
            <person name="Kolinko S."/>
            <person name="Wu Y.-W."/>
            <person name="Tachea F."/>
            <person name="Denzel E."/>
            <person name="Hiras J."/>
            <person name="Baecker N."/>
            <person name="Chan L.J."/>
            <person name="Eichorst S.A."/>
            <person name="Frey D."/>
            <person name="Adams P.D."/>
            <person name="Pray T."/>
            <person name="Tanjore D."/>
            <person name="Petzold C.J."/>
            <person name="Gladden J.M."/>
            <person name="Simmons B.A."/>
            <person name="Singer S.W."/>
        </authorList>
    </citation>
    <scope>NUCLEOTIDE SEQUENCE [LARGE SCALE GENOMIC DNA]</scope>
    <source>
        <strain evidence="1">JTherm</strain>
    </source>
</reference>
<evidence type="ECO:0000313" key="2">
    <source>
        <dbReference type="Proteomes" id="UP000243688"/>
    </source>
</evidence>
<name>A0A2A6DZ36_9BACL</name>
<comment type="caution">
    <text evidence="1">The sequence shown here is derived from an EMBL/GenBank/DDBJ whole genome shotgun (WGS) entry which is preliminary data.</text>
</comment>
<dbReference type="EMBL" id="MOXJ01000027">
    <property type="protein sequence ID" value="PDO09799.1"/>
    <property type="molecule type" value="Genomic_DNA"/>
</dbReference>
<dbReference type="Proteomes" id="UP000243688">
    <property type="component" value="Unassembled WGS sequence"/>
</dbReference>